<evidence type="ECO:0000256" key="1">
    <source>
        <dbReference type="SAM" id="SignalP"/>
    </source>
</evidence>
<sequence length="196" mass="20161">MKVKLLSVVLFVGVVSAVQAIGPPSRVPCGEGCGCDKPTKCPGKLVCPPGEVLVDRPPFCEPTCCDDCSGTKPFPIGYLVKPTCICKPGLVRHNGVCIEPCQCPSKEEPPVTTPKSCIGDDVPYQNQPGGCQTCNSIPPVKPPCGCPQSTPSPCPCQLTALPCPCQGAPVVGCPAPCYPPPPVAPPNPCAACARIV</sequence>
<reference evidence="2" key="1">
    <citation type="submission" date="2005-10" db="EMBL/GenBank/DDBJ databases">
        <authorList>
            <person name="Loftus B.J."/>
            <person name="Nene V.M."/>
            <person name="Hannick L.I."/>
            <person name="Bidwell S."/>
            <person name="Haas B."/>
            <person name="Amedeo P."/>
            <person name="Orvis J."/>
            <person name="Wortman J.R."/>
            <person name="White O.R."/>
            <person name="Salzberg S."/>
            <person name="Shumway M."/>
            <person name="Koo H."/>
            <person name="Zhao Y."/>
            <person name="Holmes M."/>
            <person name="Miller J."/>
            <person name="Schatz M."/>
            <person name="Pop M."/>
            <person name="Pai G."/>
            <person name="Utterback T."/>
            <person name="Rogers Y.-H."/>
            <person name="Kravitz S."/>
            <person name="Fraser C.M."/>
        </authorList>
    </citation>
    <scope>NUCLEOTIDE SEQUENCE</scope>
    <source>
        <strain evidence="2">Liverpool</strain>
    </source>
</reference>
<reference evidence="2" key="3">
    <citation type="submission" date="2012-09" db="EMBL/GenBank/DDBJ databases">
        <authorList>
            <consortium name="VectorBase"/>
        </authorList>
    </citation>
    <scope>NUCLEOTIDE SEQUENCE</scope>
    <source>
        <strain evidence="2">Liverpool</strain>
    </source>
</reference>
<organism evidence="2 3">
    <name type="scientific">Aedes aegypti</name>
    <name type="common">Yellowfever mosquito</name>
    <name type="synonym">Culex aegypti</name>
    <dbReference type="NCBI Taxonomy" id="7159"/>
    <lineage>
        <taxon>Eukaryota</taxon>
        <taxon>Metazoa</taxon>
        <taxon>Ecdysozoa</taxon>
        <taxon>Arthropoda</taxon>
        <taxon>Hexapoda</taxon>
        <taxon>Insecta</taxon>
        <taxon>Pterygota</taxon>
        <taxon>Neoptera</taxon>
        <taxon>Endopterygota</taxon>
        <taxon>Diptera</taxon>
        <taxon>Nematocera</taxon>
        <taxon>Culicoidea</taxon>
        <taxon>Culicidae</taxon>
        <taxon>Culicinae</taxon>
        <taxon>Aedini</taxon>
        <taxon>Aedes</taxon>
        <taxon>Stegomyia</taxon>
    </lineage>
</organism>
<protein>
    <submittedName>
        <fullName evidence="2">AAEL013129-PA</fullName>
    </submittedName>
</protein>
<name>Q16K38_AEDAE</name>
<feature type="chain" id="PRO_5014307127" evidence="1">
    <location>
        <begin position="21"/>
        <end position="196"/>
    </location>
</feature>
<evidence type="ECO:0000313" key="3">
    <source>
        <dbReference type="Proteomes" id="UP000682892"/>
    </source>
</evidence>
<proteinExistence type="predicted"/>
<dbReference type="HOGENOM" id="CLU_1391264_0_0_1"/>
<dbReference type="SUPFAM" id="SSF57567">
    <property type="entry name" value="Serine protease inhibitors"/>
    <property type="match status" value="1"/>
</dbReference>
<dbReference type="Gene3D" id="2.10.25.10">
    <property type="entry name" value="Laminin"/>
    <property type="match status" value="1"/>
</dbReference>
<dbReference type="EMBL" id="CH477978">
    <property type="protein sequence ID" value="EAT34664.1"/>
    <property type="molecule type" value="Genomic_DNA"/>
</dbReference>
<feature type="signal peptide" evidence="1">
    <location>
        <begin position="1"/>
        <end position="20"/>
    </location>
</feature>
<dbReference type="PaxDb" id="7159-AAEL013129-PA"/>
<dbReference type="Proteomes" id="UP000682892">
    <property type="component" value="Unassembled WGS sequence"/>
</dbReference>
<accession>Q16K38</accession>
<dbReference type="InterPro" id="IPR036084">
    <property type="entry name" value="Ser_inhib-like_sf"/>
</dbReference>
<reference evidence="2" key="2">
    <citation type="journal article" date="2007" name="Science">
        <title>Genome sequence of Aedes aegypti, a major arbovirus vector.</title>
        <authorList>
            <person name="Nene V."/>
            <person name="Wortman J.R."/>
            <person name="Lawson D."/>
            <person name="Haas B."/>
            <person name="Kodira C."/>
            <person name="Tu Z.J."/>
            <person name="Loftus B."/>
            <person name="Xi Z."/>
            <person name="Megy K."/>
            <person name="Grabherr M."/>
            <person name="Ren Q."/>
            <person name="Zdobnov E.M."/>
            <person name="Lobo N.F."/>
            <person name="Campbell K.S."/>
            <person name="Brown S.E."/>
            <person name="Bonaldo M.F."/>
            <person name="Zhu J."/>
            <person name="Sinkins S.P."/>
            <person name="Hogenkamp D.G."/>
            <person name="Amedeo P."/>
            <person name="Arensburger P."/>
            <person name="Atkinson P.W."/>
            <person name="Bidwell S."/>
            <person name="Biedler J."/>
            <person name="Birney E."/>
            <person name="Bruggner R.V."/>
            <person name="Costas J."/>
            <person name="Coy M.R."/>
            <person name="Crabtree J."/>
            <person name="Crawford M."/>
            <person name="Debruyn B."/>
            <person name="Decaprio D."/>
            <person name="Eiglmeier K."/>
            <person name="Eisenstadt E."/>
            <person name="El-Dorry H."/>
            <person name="Gelbart W.M."/>
            <person name="Gomes S.L."/>
            <person name="Hammond M."/>
            <person name="Hannick L.I."/>
            <person name="Hogan J.R."/>
            <person name="Holmes M.H."/>
            <person name="Jaffe D."/>
            <person name="Johnston J.S."/>
            <person name="Kennedy R.C."/>
            <person name="Koo H."/>
            <person name="Kravitz S."/>
            <person name="Kriventseva E.V."/>
            <person name="Kulp D."/>
            <person name="Labutti K."/>
            <person name="Lee E."/>
            <person name="Li S."/>
            <person name="Lovin D.D."/>
            <person name="Mao C."/>
            <person name="Mauceli E."/>
            <person name="Menck C.F."/>
            <person name="Miller J.R."/>
            <person name="Montgomery P."/>
            <person name="Mori A."/>
            <person name="Nascimento A.L."/>
            <person name="Naveira H.F."/>
            <person name="Nusbaum C."/>
            <person name="O'leary S."/>
            <person name="Orvis J."/>
            <person name="Pertea M."/>
            <person name="Quesneville H."/>
            <person name="Reidenbach K.R."/>
            <person name="Rogers Y.H."/>
            <person name="Roth C.W."/>
            <person name="Schneider J.R."/>
            <person name="Schatz M."/>
            <person name="Shumway M."/>
            <person name="Stanke M."/>
            <person name="Stinson E.O."/>
            <person name="Tubio J.M."/>
            <person name="Vanzee J.P."/>
            <person name="Verjovski-Almeida S."/>
            <person name="Werner D."/>
            <person name="White O."/>
            <person name="Wyder S."/>
            <person name="Zeng Q."/>
            <person name="Zhao Q."/>
            <person name="Zhao Y."/>
            <person name="Hill C.A."/>
            <person name="Raikhel A.S."/>
            <person name="Soares M.B."/>
            <person name="Knudson D.L."/>
            <person name="Lee N.H."/>
            <person name="Galagan J."/>
            <person name="Salzberg S.L."/>
            <person name="Paulsen I.T."/>
            <person name="Dimopoulos G."/>
            <person name="Collins F.H."/>
            <person name="Birren B."/>
            <person name="Fraser-Liggett C.M."/>
            <person name="Severson D.W."/>
        </authorList>
    </citation>
    <scope>NUCLEOTIDE SEQUENCE [LARGE SCALE GENOMIC DNA]</scope>
    <source>
        <strain evidence="2">Liverpool</strain>
    </source>
</reference>
<dbReference type="AlphaFoldDB" id="Q16K38"/>
<keyword evidence="1" id="KW-0732">Signal</keyword>
<evidence type="ECO:0000313" key="2">
    <source>
        <dbReference type="EMBL" id="EAT34664.1"/>
    </source>
</evidence>
<dbReference type="OMA" id="LPCPCQG"/>
<gene>
    <name evidence="2" type="ORF">AaeL_AAEL013129</name>
</gene>